<proteinExistence type="predicted"/>
<gene>
    <name evidence="1" type="ORF">MM415B01444_0004</name>
</gene>
<dbReference type="AlphaFoldDB" id="A0A6M3IQ03"/>
<evidence type="ECO:0000313" key="1">
    <source>
        <dbReference type="EMBL" id="QJA58482.1"/>
    </source>
</evidence>
<reference evidence="1" key="1">
    <citation type="submission" date="2020-03" db="EMBL/GenBank/DDBJ databases">
        <title>The deep terrestrial virosphere.</title>
        <authorList>
            <person name="Holmfeldt K."/>
            <person name="Nilsson E."/>
            <person name="Simone D."/>
            <person name="Lopez-Fernandez M."/>
            <person name="Wu X."/>
            <person name="de Brujin I."/>
            <person name="Lundin D."/>
            <person name="Andersson A."/>
            <person name="Bertilsson S."/>
            <person name="Dopson M."/>
        </authorList>
    </citation>
    <scope>NUCLEOTIDE SEQUENCE</scope>
    <source>
        <strain evidence="1">MM415B01444</strain>
    </source>
</reference>
<dbReference type="EMBL" id="MT141326">
    <property type="protein sequence ID" value="QJA58482.1"/>
    <property type="molecule type" value="Genomic_DNA"/>
</dbReference>
<name>A0A6M3IQ03_9ZZZZ</name>
<organism evidence="1">
    <name type="scientific">viral metagenome</name>
    <dbReference type="NCBI Taxonomy" id="1070528"/>
    <lineage>
        <taxon>unclassified sequences</taxon>
        <taxon>metagenomes</taxon>
        <taxon>organismal metagenomes</taxon>
    </lineage>
</organism>
<protein>
    <submittedName>
        <fullName evidence="1">Uncharacterized protein</fullName>
    </submittedName>
</protein>
<sequence length="85" mass="9927">MKNPEKQLTEALKGMRDNSYLVVDERCGLRRKPSNYLLYYLYEKMSIEAQKEIGRINKSILRKEAKGNPILEARLKRGELTPISK</sequence>
<accession>A0A6M3IQ03</accession>